<dbReference type="EMBL" id="JAAGAX010000003">
    <property type="protein sequence ID" value="KAF2319865.1"/>
    <property type="molecule type" value="Genomic_DNA"/>
</dbReference>
<accession>A0A6A6N4S5</accession>
<organism evidence="1 2">
    <name type="scientific">Hevea brasiliensis</name>
    <name type="common">Para rubber tree</name>
    <name type="synonym">Siphonia brasiliensis</name>
    <dbReference type="NCBI Taxonomy" id="3981"/>
    <lineage>
        <taxon>Eukaryota</taxon>
        <taxon>Viridiplantae</taxon>
        <taxon>Streptophyta</taxon>
        <taxon>Embryophyta</taxon>
        <taxon>Tracheophyta</taxon>
        <taxon>Spermatophyta</taxon>
        <taxon>Magnoliopsida</taxon>
        <taxon>eudicotyledons</taxon>
        <taxon>Gunneridae</taxon>
        <taxon>Pentapetalae</taxon>
        <taxon>rosids</taxon>
        <taxon>fabids</taxon>
        <taxon>Malpighiales</taxon>
        <taxon>Euphorbiaceae</taxon>
        <taxon>Crotonoideae</taxon>
        <taxon>Micrandreae</taxon>
        <taxon>Hevea</taxon>
    </lineage>
</organism>
<keyword evidence="2" id="KW-1185">Reference proteome</keyword>
<evidence type="ECO:0000313" key="1">
    <source>
        <dbReference type="EMBL" id="KAF2319865.1"/>
    </source>
</evidence>
<evidence type="ECO:0000313" key="2">
    <source>
        <dbReference type="Proteomes" id="UP000467840"/>
    </source>
</evidence>
<gene>
    <name evidence="1" type="ORF">GH714_019788</name>
</gene>
<proteinExistence type="predicted"/>
<dbReference type="Proteomes" id="UP000467840">
    <property type="component" value="Chromosome 10"/>
</dbReference>
<comment type="caution">
    <text evidence="1">The sequence shown here is derived from an EMBL/GenBank/DDBJ whole genome shotgun (WGS) entry which is preliminary data.</text>
</comment>
<name>A0A6A6N4S5_HEVBR</name>
<reference evidence="1 2" key="1">
    <citation type="journal article" date="2020" name="Mol. Plant">
        <title>The Chromosome-Based Rubber Tree Genome Provides New Insights into Spurge Genome Evolution and Rubber Biosynthesis.</title>
        <authorList>
            <person name="Liu J."/>
            <person name="Shi C."/>
            <person name="Shi C.C."/>
            <person name="Li W."/>
            <person name="Zhang Q.J."/>
            <person name="Zhang Y."/>
            <person name="Li K."/>
            <person name="Lu H.F."/>
            <person name="Shi C."/>
            <person name="Zhu S.T."/>
            <person name="Xiao Z.Y."/>
            <person name="Nan H."/>
            <person name="Yue Y."/>
            <person name="Zhu X.G."/>
            <person name="Wu Y."/>
            <person name="Hong X.N."/>
            <person name="Fan G.Y."/>
            <person name="Tong Y."/>
            <person name="Zhang D."/>
            <person name="Mao C.L."/>
            <person name="Liu Y.L."/>
            <person name="Hao S.J."/>
            <person name="Liu W.Q."/>
            <person name="Lv M.Q."/>
            <person name="Zhang H.B."/>
            <person name="Liu Y."/>
            <person name="Hu-Tang G.R."/>
            <person name="Wang J.P."/>
            <person name="Wang J.H."/>
            <person name="Sun Y.H."/>
            <person name="Ni S.B."/>
            <person name="Chen W.B."/>
            <person name="Zhang X.C."/>
            <person name="Jiao Y.N."/>
            <person name="Eichler E.E."/>
            <person name="Li G.H."/>
            <person name="Liu X."/>
            <person name="Gao L.Z."/>
        </authorList>
    </citation>
    <scope>NUCLEOTIDE SEQUENCE [LARGE SCALE GENOMIC DNA]</scope>
    <source>
        <strain evidence="2">cv. GT1</strain>
        <tissue evidence="1">Leaf</tissue>
    </source>
</reference>
<dbReference type="AlphaFoldDB" id="A0A6A6N4S5"/>
<protein>
    <submittedName>
        <fullName evidence="1">Uncharacterized protein</fullName>
    </submittedName>
</protein>
<sequence length="85" mass="9717">MAGGDEIDVNLPSEEYFPTAITEDIIAAPELAAREGRTRQPPIRLADYVSGEESTIFKIKDLMRYTNTMKIMPRRNSRFQIEKDP</sequence>